<proteinExistence type="inferred from homology"/>
<dbReference type="Pfam" id="PF04285">
    <property type="entry name" value="DUF444"/>
    <property type="match status" value="1"/>
</dbReference>
<sequence>MSMIIDRRLNDRNKNATNRQRFIRRYKKQLKRAVSDMVAERSITDMSRGGEVGIPVKDISEPRFRVGQGGDREMVHPGNREFTKGDLIQRPQGGGGGGSGEGGGGEGGGGQDSFMFTLSKDEFMSLFFDDLELPRLARTVLGDSNQFKYRRAGYTPSGVPANLSIPRSLKNAMARRIALQAPLKQQLRELEQGEGNEDDIEALQERIERVPFLDEYDLRFRHRVKEPKPISRAVMFCLMDVSASMSEQKKDLAKRFFTLLYMFLSRKYEQVELVFIRHTSNAEEVDEEAFFHDPQTGGTVVMSALNMMVDIIEERYSGNDWNIYGAQVSDGDAFGSDPQRSCARLSKDILPLCRYFAYVEVPDSPNAMTPLGGAYSQITNANFAMKTVMHRSDVYPVLRDLFQKEAA</sequence>
<dbReference type="NCBIfam" id="NF003708">
    <property type="entry name" value="PRK05325.1-3"/>
    <property type="match status" value="1"/>
</dbReference>
<comment type="caution">
    <text evidence="3">The sequence shown here is derived from an EMBL/GenBank/DDBJ whole genome shotgun (WGS) entry which is preliminary data.</text>
</comment>
<dbReference type="RefSeq" id="WP_190762363.1">
    <property type="nucleotide sequence ID" value="NZ_JACXLD010000001.1"/>
</dbReference>
<accession>A0A927C1Z2</accession>
<dbReference type="Proteomes" id="UP000610558">
    <property type="component" value="Unassembled WGS sequence"/>
</dbReference>
<dbReference type="PANTHER" id="PTHR30510">
    <property type="entry name" value="UPF0229 PROTEIN YEAH"/>
    <property type="match status" value="1"/>
</dbReference>
<dbReference type="HAMAP" id="MF_01232">
    <property type="entry name" value="UPF0229"/>
    <property type="match status" value="1"/>
</dbReference>
<reference evidence="3" key="1">
    <citation type="submission" date="2020-09" db="EMBL/GenBank/DDBJ databases">
        <authorList>
            <person name="Yoon J.-W."/>
        </authorList>
    </citation>
    <scope>NUCLEOTIDE SEQUENCE</scope>
    <source>
        <strain evidence="3">KMU-158</strain>
    </source>
</reference>
<evidence type="ECO:0000256" key="1">
    <source>
        <dbReference type="HAMAP-Rule" id="MF_01232"/>
    </source>
</evidence>
<name>A0A927C1Z2_9GAMM</name>
<organism evidence="3 4">
    <name type="scientific">Spongiibacter pelagi</name>
    <dbReference type="NCBI Taxonomy" id="2760804"/>
    <lineage>
        <taxon>Bacteria</taxon>
        <taxon>Pseudomonadati</taxon>
        <taxon>Pseudomonadota</taxon>
        <taxon>Gammaproteobacteria</taxon>
        <taxon>Cellvibrionales</taxon>
        <taxon>Spongiibacteraceae</taxon>
        <taxon>Spongiibacter</taxon>
    </lineage>
</organism>
<comment type="similarity">
    <text evidence="1">Belongs to the UPF0229 family.</text>
</comment>
<feature type="region of interest" description="Disordered" evidence="2">
    <location>
        <begin position="82"/>
        <end position="114"/>
    </location>
</feature>
<dbReference type="AlphaFoldDB" id="A0A927C1Z2"/>
<dbReference type="PANTHER" id="PTHR30510:SF2">
    <property type="entry name" value="UPF0229 PROTEIN YEAH"/>
    <property type="match status" value="1"/>
</dbReference>
<gene>
    <name evidence="3" type="ORF">IB286_03250</name>
</gene>
<feature type="compositionally biased region" description="Gly residues" evidence="2">
    <location>
        <begin position="92"/>
        <end position="111"/>
    </location>
</feature>
<dbReference type="EMBL" id="JACXLD010000001">
    <property type="protein sequence ID" value="MBD2858010.1"/>
    <property type="molecule type" value="Genomic_DNA"/>
</dbReference>
<protein>
    <recommendedName>
        <fullName evidence="1">UPF0229 protein IB286_03250</fullName>
    </recommendedName>
</protein>
<evidence type="ECO:0000256" key="2">
    <source>
        <dbReference type="SAM" id="MobiDB-lite"/>
    </source>
</evidence>
<evidence type="ECO:0000313" key="4">
    <source>
        <dbReference type="Proteomes" id="UP000610558"/>
    </source>
</evidence>
<dbReference type="InterPro" id="IPR036465">
    <property type="entry name" value="vWFA_dom_sf"/>
</dbReference>
<dbReference type="SUPFAM" id="SSF53300">
    <property type="entry name" value="vWA-like"/>
    <property type="match status" value="1"/>
</dbReference>
<evidence type="ECO:0000313" key="3">
    <source>
        <dbReference type="EMBL" id="MBD2858010.1"/>
    </source>
</evidence>
<dbReference type="InterPro" id="IPR006698">
    <property type="entry name" value="UPF0229"/>
</dbReference>
<keyword evidence="4" id="KW-1185">Reference proteome</keyword>
<dbReference type="NCBIfam" id="NF003707">
    <property type="entry name" value="PRK05325.1-2"/>
    <property type="match status" value="1"/>
</dbReference>